<accession>A0A0N9I7E2</accession>
<evidence type="ECO:0000313" key="4">
    <source>
        <dbReference type="Proteomes" id="UP000063699"/>
    </source>
</evidence>
<dbReference type="EMBL" id="CP012752">
    <property type="protein sequence ID" value="ALG12060.1"/>
    <property type="molecule type" value="Genomic_DNA"/>
</dbReference>
<sequence>MTFKARWMSIVVAMLALALGSIFATPASAQTQTSAAAQALCNGYEYCWFTWGPIRAGDCTMEEAKWTLYRDGRAYFEARIISSDSNDAWLMWPEALDTSGIVLGAIHHGGDPKFVRGTVKNEWRWWFDSGSFDARFFDRVDSMRLKSHC</sequence>
<dbReference type="Proteomes" id="UP000063699">
    <property type="component" value="Chromosome"/>
</dbReference>
<gene>
    <name evidence="3" type="ORF">AOZ06_38960</name>
</gene>
<feature type="signal peptide" evidence="1">
    <location>
        <begin position="1"/>
        <end position="29"/>
    </location>
</feature>
<evidence type="ECO:0000259" key="2">
    <source>
        <dbReference type="Pfam" id="PF19811"/>
    </source>
</evidence>
<keyword evidence="4" id="KW-1185">Reference proteome</keyword>
<evidence type="ECO:0000256" key="1">
    <source>
        <dbReference type="SAM" id="SignalP"/>
    </source>
</evidence>
<dbReference type="OrthoDB" id="3540820at2"/>
<dbReference type="AlphaFoldDB" id="A0A0N9I7E2"/>
<dbReference type="InterPro" id="IPR046261">
    <property type="entry name" value="DUF6294"/>
</dbReference>
<keyword evidence="1" id="KW-0732">Signal</keyword>
<feature type="chain" id="PRO_5006035922" description="DUF6294 domain-containing protein" evidence="1">
    <location>
        <begin position="30"/>
        <end position="149"/>
    </location>
</feature>
<protein>
    <recommendedName>
        <fullName evidence="2">DUF6294 domain-containing protein</fullName>
    </recommendedName>
</protein>
<name>A0A0N9I7E2_9PSEU</name>
<evidence type="ECO:0000313" key="3">
    <source>
        <dbReference type="EMBL" id="ALG12060.1"/>
    </source>
</evidence>
<dbReference type="Pfam" id="PF19811">
    <property type="entry name" value="DUF6294"/>
    <property type="match status" value="1"/>
</dbReference>
<organism evidence="3 4">
    <name type="scientific">Kibdelosporangium phytohabitans</name>
    <dbReference type="NCBI Taxonomy" id="860235"/>
    <lineage>
        <taxon>Bacteria</taxon>
        <taxon>Bacillati</taxon>
        <taxon>Actinomycetota</taxon>
        <taxon>Actinomycetes</taxon>
        <taxon>Pseudonocardiales</taxon>
        <taxon>Pseudonocardiaceae</taxon>
        <taxon>Kibdelosporangium</taxon>
    </lineage>
</organism>
<dbReference type="KEGG" id="kphy:AOZ06_38960"/>
<proteinExistence type="predicted"/>
<feature type="domain" description="DUF6294" evidence="2">
    <location>
        <begin position="65"/>
        <end position="149"/>
    </location>
</feature>
<dbReference type="RefSeq" id="WP_054293956.1">
    <property type="nucleotide sequence ID" value="NZ_CP012752.1"/>
</dbReference>
<reference evidence="3 4" key="1">
    <citation type="submission" date="2015-07" db="EMBL/GenBank/DDBJ databases">
        <title>Genome sequencing of Kibdelosporangium phytohabitans.</title>
        <authorList>
            <person name="Qin S."/>
            <person name="Xing K."/>
        </authorList>
    </citation>
    <scope>NUCLEOTIDE SEQUENCE [LARGE SCALE GENOMIC DNA]</scope>
    <source>
        <strain evidence="3 4">KLBMP1111</strain>
    </source>
</reference>